<reference evidence="5" key="1">
    <citation type="submission" date="2016-10" db="EMBL/GenBank/DDBJ databases">
        <authorList>
            <person name="Varghese N."/>
            <person name="Submissions S."/>
        </authorList>
    </citation>
    <scope>NUCLEOTIDE SEQUENCE [LARGE SCALE GENOMIC DNA]</scope>
    <source>
        <strain evidence="5">DSM 45405</strain>
    </source>
</reference>
<dbReference type="InterPro" id="IPR037401">
    <property type="entry name" value="SnoaL-like"/>
</dbReference>
<name>A0A1H6LC40_MYCRU</name>
<dbReference type="Pfam" id="PF13191">
    <property type="entry name" value="AAA_16"/>
    <property type="match status" value="1"/>
</dbReference>
<dbReference type="InterPro" id="IPR041664">
    <property type="entry name" value="AAA_16"/>
</dbReference>
<dbReference type="STRING" id="370526.SAMN04489835_4706"/>
<dbReference type="EMBL" id="LT629971">
    <property type="protein sequence ID" value="SEH83593.1"/>
    <property type="molecule type" value="Genomic_DNA"/>
</dbReference>
<dbReference type="GO" id="GO:0035556">
    <property type="term" value="P:intracellular signal transduction"/>
    <property type="evidence" value="ECO:0007669"/>
    <property type="project" value="InterPro"/>
</dbReference>
<dbReference type="Pfam" id="PF00211">
    <property type="entry name" value="Guanylate_cyc"/>
    <property type="match status" value="1"/>
</dbReference>
<dbReference type="InterPro" id="IPR029787">
    <property type="entry name" value="Nucleotide_cyclase"/>
</dbReference>
<sequence length="2439" mass="267540">MTEHRRVCSGCGTANEEDARFCEGCGASLAQVCATCGVEARATARFCRACGAPLQAGAATDVSATPVRKTVTVLFADLAGSTSFEEQVDAETAREIIGRYHDLLRATADRHRAGVVKYIGDGFMAVWGVPDVGPHDAVRAVEAAVALQESFVDFAAMVNRRYAVELALRVSVNTGEVVVGADDADLVSDALNVGARLESECPRGQVVVGEETWRATRGRYRYESLGRVQVKGRSAAVAVYQCLGTAAEVTDATPLVGRTDEIRRLQAVLDDAVTGGGARLVTLIGDPGVGKTRLANEFGARSSHASVLQARCDTEGTVALAPLVEMLRGIDLHVAVPTGTPERDRLLRDLDGLTTGVPGSVEENFWALRRFVEVSATSGPVVLVLDDIQWADTLLLDFIEHLLEWVRGVPVLVLALARPELRQLRPDLVTASRWVAEAIHLDGLDAAATAELAATVLGANRLPDDLLHRLPASTGGNPLFVREFIGMLAHDGVLVEQPNGWRLTIDVDAISIPPTIHALLASRLERLDTVDRRVLEIASVVGSDFSPSAIRALTTLDEPAINLALNRLRRGDLAQPSGSYLGNEPVWRFHHVLIRDVAYRRLLKSERAELHQRLADWLRTGGGATFESDELIARHLEAAHTYRVDLGEPADDLALRAARYYAASARRALDRDELVSAGAQAARGAVLAGDDPAVHADLLLIGCEAFLSAGDVASGTPLVEDLERIAGNMLRPWAICYRCQLQVYTEPSRLPDVDARLQEAIDEFSRRQDPAGLAKAHRVRASARSRLGRIGDCEADLFEALIAARRSGDHRQITAALGAAPSAALWGPSPVPKAGGRCLDVVRMQRMTTAAPSLEATSLRCLAVLELLRGRPDRARSMLADARQVVADLGLRHGLMETELFAGIIESMDGDPVAAEPHFRAALEGLEALGVGADAGQAAALLARSLLAQGRVEEADRYADISEHLAGQNLKTAIAWRAVRAEIISAQGSHDEAVAIARDAAEVARGTDLILDHADACLALSRVLSAAGDPRGAGDARADAERLYAAKEVAAAISRPVESLTTAVAGTGSRLARANRATDTMGAVVDALRAHDLESAMARFSDRIVFDDHRRLSGDAIVDMRAATARVLQHYSNFEWGVLAVRGERLQMSWSRWSDDSGNETTHLHIQQIDVGDHIVYEGRFDEDDFEDAYRELDRRYYAGEGATYALNGLPASEAPLLMAHSEFDRLVGELSVPELRVESRSSRAFPDRTGADLRDSLVELNTFVASKKAWMSVVQWLSPTVTVSRLEREAVGADGERYTWTMLLATEHRDGRFVTMCEFDADDEEGAFAYAEDRVRGASTRMAVTNTSCAHIPEIIAALRARDIEGALAVFAEDFVYDDRRRLGGDPIAGRDGMRAAIERVFAQYADFEFRVLAVRGDRLHLAWSRWSDDDGNEAITHYVNEIDERGRVCYQGRFDEHDFEGAYRELERRFYDGEGAAFATSGAVATEYMAALINGEIDRALGHLTTPDFRLTNHSRAAFPDPSVSDLRTSYADLSEMVDSARMWPSVGLWLSANLCVSRLEQEAVGRDGERYAWTWIAVSEIREGKFASASLFDLDDEEAAFAYAEERTRANDTRLATTNRCCTSVATLQRAMQAGDLDGGVACYANPSVYADHRRIRGDPVRNAAGLRAAGQRILAQYSTFQWRTLAVRGETLSLQASTWSDKAGNRTDYLHVYEVGDDGLFVYEGRFDSDDFEAAYRDLDRRFYTGEGAPYAECGQVATDWVLALSNGDFDQAFGDLSTPDLRIVNRSHALFPDRSAADLRASFEELSAMVSSSRSWVAALRWVSPSVLVIRLEREATGHDGEGYRWTRLHVCQFRDLRLASVAQFEIDDEQAAFAYAAEQTTARASRLRVQNRASEKTEELMRAMAARDVDAAMACTAAGYIYNDHRRLAGGPVAGGAELRTALERILAQYQQSEWRTLAVRGDRLSLHWSRWSDDAGNETAYLHLFEIDDAGLLSSESRFDEDDFNSAYRELTRRYCAGEGAAVAAATSIATEVMVALNDGDVHRAFGELHDPALRVTNRSSSVFSDRTVAEFRSAFEGLAEFVVSVRSWNSQEHWISPTCCVATFQREAAGPDGEQYAWTRLVVGEFAAGRCSALCEFEIDDEEAAFAYAEERVRSSASRLEVANRASSAWHKVGQAMQAHDPSAAAALFADWYDYDDRWKMAAEPPSDVYTACVQILDQYSSFEGDTLAVRGDTLQLSRTRWSNDSGYETRYLYVIETDAEDRICYYGRFGEDDFDAAYRELDHRFYRGAGAAFAEAGTTVTEYAVALNNNDYDRALGVLSTADFRLHDRTRSGFGDRSAADLRVTYEDLTAMMESTRIWHSSIHWLSPTVAIGRFEGEAVGRDGKRHAWSFVDVAGVLDGRLDWACQFDLDDEAAAFAYAEQRVRAAEDR</sequence>
<dbReference type="PANTHER" id="PTHR16305:SF28">
    <property type="entry name" value="GUANYLATE CYCLASE DOMAIN-CONTAINING PROTEIN"/>
    <property type="match status" value="1"/>
</dbReference>
<dbReference type="OrthoDB" id="4017436at2"/>
<dbReference type="Gene3D" id="3.40.50.300">
    <property type="entry name" value="P-loop containing nucleotide triphosphate hydrolases"/>
    <property type="match status" value="1"/>
</dbReference>
<dbReference type="GO" id="GO:0004016">
    <property type="term" value="F:adenylate cyclase activity"/>
    <property type="evidence" value="ECO:0007669"/>
    <property type="project" value="UniProtKB-ARBA"/>
</dbReference>
<proteinExistence type="predicted"/>
<keyword evidence="1" id="KW-0547">Nucleotide-binding</keyword>
<dbReference type="Gene3D" id="1.25.40.10">
    <property type="entry name" value="Tetratricopeptide repeat domain"/>
    <property type="match status" value="1"/>
</dbReference>
<dbReference type="SUPFAM" id="SSF54427">
    <property type="entry name" value="NTF2-like"/>
    <property type="match status" value="2"/>
</dbReference>
<dbReference type="SMART" id="SM00044">
    <property type="entry name" value="CYCc"/>
    <property type="match status" value="1"/>
</dbReference>
<evidence type="ECO:0000256" key="1">
    <source>
        <dbReference type="ARBA" id="ARBA00022741"/>
    </source>
</evidence>
<dbReference type="GO" id="GO:0005737">
    <property type="term" value="C:cytoplasm"/>
    <property type="evidence" value="ECO:0007669"/>
    <property type="project" value="TreeGrafter"/>
</dbReference>
<gene>
    <name evidence="4" type="ORF">SAMN04489835_4706</name>
</gene>
<evidence type="ECO:0000256" key="2">
    <source>
        <dbReference type="ARBA" id="ARBA00022840"/>
    </source>
</evidence>
<dbReference type="PROSITE" id="PS50125">
    <property type="entry name" value="GUANYLATE_CYCLASE_2"/>
    <property type="match status" value="1"/>
</dbReference>
<keyword evidence="2" id="KW-0067">ATP-binding</keyword>
<dbReference type="RefSeq" id="WP_083409222.1">
    <property type="nucleotide sequence ID" value="NZ_LT629971.1"/>
</dbReference>
<accession>A0A1H6LC40</accession>
<feature type="domain" description="Guanylate cyclase" evidence="3">
    <location>
        <begin position="72"/>
        <end position="198"/>
    </location>
</feature>
<dbReference type="Proteomes" id="UP000182915">
    <property type="component" value="Chromosome I"/>
</dbReference>
<dbReference type="SUPFAM" id="SSF48452">
    <property type="entry name" value="TPR-like"/>
    <property type="match status" value="1"/>
</dbReference>
<dbReference type="InterPro" id="IPR025874">
    <property type="entry name" value="DZR"/>
</dbReference>
<dbReference type="Pfam" id="PF12773">
    <property type="entry name" value="DZR"/>
    <property type="match status" value="1"/>
</dbReference>
<dbReference type="CDD" id="cd07302">
    <property type="entry name" value="CHD"/>
    <property type="match status" value="1"/>
</dbReference>
<dbReference type="InterPro" id="IPR032710">
    <property type="entry name" value="NTF2-like_dom_sf"/>
</dbReference>
<dbReference type="InterPro" id="IPR001054">
    <property type="entry name" value="A/G_cyclase"/>
</dbReference>
<evidence type="ECO:0000313" key="5">
    <source>
        <dbReference type="Proteomes" id="UP000182915"/>
    </source>
</evidence>
<evidence type="ECO:0000313" key="4">
    <source>
        <dbReference type="EMBL" id="SEH83593.1"/>
    </source>
</evidence>
<dbReference type="Gene3D" id="3.30.70.1230">
    <property type="entry name" value="Nucleotide cyclase"/>
    <property type="match status" value="1"/>
</dbReference>
<dbReference type="GO" id="GO:0005524">
    <property type="term" value="F:ATP binding"/>
    <property type="evidence" value="ECO:0007669"/>
    <property type="project" value="UniProtKB-KW"/>
</dbReference>
<evidence type="ECO:0000259" key="3">
    <source>
        <dbReference type="PROSITE" id="PS50125"/>
    </source>
</evidence>
<dbReference type="SUPFAM" id="SSF52540">
    <property type="entry name" value="P-loop containing nucleoside triphosphate hydrolases"/>
    <property type="match status" value="1"/>
</dbReference>
<dbReference type="InterPro" id="IPR011990">
    <property type="entry name" value="TPR-like_helical_dom_sf"/>
</dbReference>
<dbReference type="PANTHER" id="PTHR16305">
    <property type="entry name" value="TESTICULAR SOLUBLE ADENYLYL CYCLASE"/>
    <property type="match status" value="1"/>
</dbReference>
<organism evidence="4 5">
    <name type="scientific">Mycolicibacterium rutilum</name>
    <name type="common">Mycobacterium rutilum</name>
    <dbReference type="NCBI Taxonomy" id="370526"/>
    <lineage>
        <taxon>Bacteria</taxon>
        <taxon>Bacillati</taxon>
        <taxon>Actinomycetota</taxon>
        <taxon>Actinomycetes</taxon>
        <taxon>Mycobacteriales</taxon>
        <taxon>Mycobacteriaceae</taxon>
        <taxon>Mycolicibacterium</taxon>
    </lineage>
</organism>
<dbReference type="GO" id="GO:0009190">
    <property type="term" value="P:cyclic nucleotide biosynthetic process"/>
    <property type="evidence" value="ECO:0007669"/>
    <property type="project" value="InterPro"/>
</dbReference>
<dbReference type="InterPro" id="IPR027417">
    <property type="entry name" value="P-loop_NTPase"/>
</dbReference>
<keyword evidence="5" id="KW-1185">Reference proteome</keyword>
<dbReference type="SUPFAM" id="SSF55073">
    <property type="entry name" value="Nucleotide cyclase"/>
    <property type="match status" value="1"/>
</dbReference>
<dbReference type="Pfam" id="PF12680">
    <property type="entry name" value="SnoaL_2"/>
    <property type="match status" value="1"/>
</dbReference>
<dbReference type="Gene3D" id="3.10.450.50">
    <property type="match status" value="3"/>
</dbReference>
<protein>
    <submittedName>
        <fullName evidence="4">Predicted ATPase</fullName>
    </submittedName>
</protein>